<evidence type="ECO:0000256" key="6">
    <source>
        <dbReference type="PIRNR" id="PIRNR002111"/>
    </source>
</evidence>
<dbReference type="GO" id="GO:0003735">
    <property type="term" value="F:structural constituent of ribosome"/>
    <property type="evidence" value="ECO:0007669"/>
    <property type="project" value="InterPro"/>
</dbReference>
<dbReference type="PANTHER" id="PTHR10724:SF7">
    <property type="entry name" value="SMALL RIBOSOMAL SUBUNIT PROTEIN BS1C"/>
    <property type="match status" value="1"/>
</dbReference>
<keyword evidence="5 6" id="KW-0687">Ribonucleoprotein</keyword>
<evidence type="ECO:0000256" key="5">
    <source>
        <dbReference type="ARBA" id="ARBA00023274"/>
    </source>
</evidence>
<dbReference type="InterPro" id="IPR012340">
    <property type="entry name" value="NA-bd_OB-fold"/>
</dbReference>
<feature type="domain" description="S1 motif" evidence="8">
    <location>
        <begin position="273"/>
        <end position="343"/>
    </location>
</feature>
<dbReference type="InterPro" id="IPR000110">
    <property type="entry name" value="Ribosomal_bS1"/>
</dbReference>
<dbReference type="Pfam" id="PF00575">
    <property type="entry name" value="S1"/>
    <property type="match status" value="5"/>
</dbReference>
<protein>
    <recommendedName>
        <fullName evidence="6">30S ribosomal protein S1</fullName>
    </recommendedName>
</protein>
<evidence type="ECO:0000256" key="4">
    <source>
        <dbReference type="ARBA" id="ARBA00022980"/>
    </source>
</evidence>
<accession>A0A7C6EG95</accession>
<dbReference type="InterPro" id="IPR003029">
    <property type="entry name" value="S1_domain"/>
</dbReference>
<feature type="domain" description="S1 motif" evidence="8">
    <location>
        <begin position="188"/>
        <end position="256"/>
    </location>
</feature>
<dbReference type="PANTHER" id="PTHR10724">
    <property type="entry name" value="30S RIBOSOMAL PROTEIN S1"/>
    <property type="match status" value="1"/>
</dbReference>
<comment type="function">
    <text evidence="6">Binds mRNA; thus facilitating recognition of the initiation point. It is needed to translate mRNA with a short Shine-Dalgarno (SD) purine-rich sequence.</text>
</comment>
<evidence type="ECO:0000256" key="3">
    <source>
        <dbReference type="ARBA" id="ARBA00022884"/>
    </source>
</evidence>
<sequence>MEKEELKDIYAQSFPKIKEGEIIKGRIIRNLGNVVLVDMGLKSEGILPTDEFKSPEEIVEGKEIWVYLEALEDKEGFPVISKKKADFQLAWDTIRQKAEKGVGVSATVRKKVKGGLAVEVLGLDAFLPGSQVDIRPINNLDSLIGKTFDVKIVSVNWFKKNIVVSRRMLLEEEAKRAREAAFAKIKVGEVIEGTVKTITEFGAFIDIGGIDALLHISDLAWNKVVHPKELVNIGEKIKVKVLSADPDSGRVTVGLKQLTPHPWDGIEERYPIGSRVKGVVTTLAEYGAFVELEKGIEGLIHVSEMSWTKTIHHPSQILKVGDTVETVVLSIDKENRRISLGLKQTTPDPWSLIDEKYHVGQRVSGRIKSLKDFGAFVEIEEGIEGLIHNNDLSWTRKVKHPREVVKKDQRVETIILEIDKENRRIALGLKQTKEDPYYRFSKEYKEGDTVKARIIDLPKPGVVVNLPYGIEGFVPLSQLARGARKTKEKYKIGEEIDLMVTKIDLAERRIGLSEKMLYKPTEAEETKPKKRGRKKVVETEQPTEIDRFTLEDHLK</sequence>
<dbReference type="CDD" id="cd05688">
    <property type="entry name" value="S1_RPS1_repeat_ec3"/>
    <property type="match status" value="1"/>
</dbReference>
<dbReference type="Gene3D" id="2.40.50.140">
    <property type="entry name" value="Nucleic acid-binding proteins"/>
    <property type="match status" value="6"/>
</dbReference>
<keyword evidence="2" id="KW-0677">Repeat</keyword>
<evidence type="ECO:0000313" key="9">
    <source>
        <dbReference type="EMBL" id="HHS52303.1"/>
    </source>
</evidence>
<proteinExistence type="inferred from homology"/>
<dbReference type="InterPro" id="IPR035104">
    <property type="entry name" value="Ribosomal_protein_S1-like"/>
</dbReference>
<dbReference type="SMART" id="SM00316">
    <property type="entry name" value="S1"/>
    <property type="match status" value="6"/>
</dbReference>
<dbReference type="GO" id="GO:0003729">
    <property type="term" value="F:mRNA binding"/>
    <property type="evidence" value="ECO:0007669"/>
    <property type="project" value="TreeGrafter"/>
</dbReference>
<evidence type="ECO:0000256" key="2">
    <source>
        <dbReference type="ARBA" id="ARBA00022737"/>
    </source>
</evidence>
<dbReference type="CDD" id="cd04465">
    <property type="entry name" value="S1_RPS1_repeat_ec2_hs2"/>
    <property type="match status" value="1"/>
</dbReference>
<organism evidence="9">
    <name type="scientific">candidate division WOR-3 bacterium</name>
    <dbReference type="NCBI Taxonomy" id="2052148"/>
    <lineage>
        <taxon>Bacteria</taxon>
        <taxon>Bacteria division WOR-3</taxon>
    </lineage>
</organism>
<dbReference type="PROSITE" id="PS50126">
    <property type="entry name" value="S1"/>
    <property type="match status" value="6"/>
</dbReference>
<dbReference type="InterPro" id="IPR050437">
    <property type="entry name" value="Ribos_protein_bS1-like"/>
</dbReference>
<dbReference type="SUPFAM" id="SSF50249">
    <property type="entry name" value="Nucleic acid-binding proteins"/>
    <property type="match status" value="6"/>
</dbReference>
<keyword evidence="3 6" id="KW-0694">RNA-binding</keyword>
<feature type="domain" description="S1 motif" evidence="8">
    <location>
        <begin position="20"/>
        <end position="83"/>
    </location>
</feature>
<dbReference type="EMBL" id="DTLI01000138">
    <property type="protein sequence ID" value="HHS52303.1"/>
    <property type="molecule type" value="Genomic_DNA"/>
</dbReference>
<dbReference type="PRINTS" id="PR00681">
    <property type="entry name" value="RIBOSOMALS1"/>
</dbReference>
<comment type="caution">
    <text evidence="9">The sequence shown here is derived from an EMBL/GenBank/DDBJ whole genome shotgun (WGS) entry which is preliminary data.</text>
</comment>
<name>A0A7C6EG95_UNCW3</name>
<evidence type="ECO:0000256" key="1">
    <source>
        <dbReference type="ARBA" id="ARBA00006767"/>
    </source>
</evidence>
<dbReference type="AlphaFoldDB" id="A0A7C6EG95"/>
<reference evidence="9" key="1">
    <citation type="journal article" date="2020" name="mSystems">
        <title>Genome- and Community-Level Interaction Insights into Carbon Utilization and Element Cycling Functions of Hydrothermarchaeota in Hydrothermal Sediment.</title>
        <authorList>
            <person name="Zhou Z."/>
            <person name="Liu Y."/>
            <person name="Xu W."/>
            <person name="Pan J."/>
            <person name="Luo Z.H."/>
            <person name="Li M."/>
        </authorList>
    </citation>
    <scope>NUCLEOTIDE SEQUENCE [LARGE SCALE GENOMIC DNA]</scope>
    <source>
        <strain evidence="9">SpSt-876</strain>
    </source>
</reference>
<evidence type="ECO:0000259" key="8">
    <source>
        <dbReference type="PROSITE" id="PS50126"/>
    </source>
</evidence>
<keyword evidence="4 6" id="KW-0689">Ribosomal protein</keyword>
<feature type="domain" description="S1 motif" evidence="8">
    <location>
        <begin position="101"/>
        <end position="167"/>
    </location>
</feature>
<evidence type="ECO:0000256" key="7">
    <source>
        <dbReference type="SAM" id="MobiDB-lite"/>
    </source>
</evidence>
<dbReference type="GO" id="GO:0022627">
    <property type="term" value="C:cytosolic small ribosomal subunit"/>
    <property type="evidence" value="ECO:0007669"/>
    <property type="project" value="TreeGrafter"/>
</dbReference>
<feature type="region of interest" description="Disordered" evidence="7">
    <location>
        <begin position="517"/>
        <end position="542"/>
    </location>
</feature>
<dbReference type="NCBIfam" id="TIGR00717">
    <property type="entry name" value="rpsA"/>
    <property type="match status" value="1"/>
</dbReference>
<gene>
    <name evidence="9" type="primary">rpsA</name>
    <name evidence="9" type="ORF">ENW73_05490</name>
</gene>
<dbReference type="GO" id="GO:0006412">
    <property type="term" value="P:translation"/>
    <property type="evidence" value="ECO:0007669"/>
    <property type="project" value="InterPro"/>
</dbReference>
<comment type="similarity">
    <text evidence="1 6">Belongs to the bacterial ribosomal protein bS1 family.</text>
</comment>
<dbReference type="PIRSF" id="PIRSF002111">
    <property type="entry name" value="RpsA"/>
    <property type="match status" value="1"/>
</dbReference>
<dbReference type="FunFam" id="2.40.50.140:FF:000011">
    <property type="entry name" value="30S ribosomal protein S1"/>
    <property type="match status" value="2"/>
</dbReference>
<feature type="domain" description="S1 motif" evidence="8">
    <location>
        <begin position="360"/>
        <end position="430"/>
    </location>
</feature>
<feature type="domain" description="S1 motif" evidence="8">
    <location>
        <begin position="447"/>
        <end position="515"/>
    </location>
</feature>